<dbReference type="PANTHER" id="PTHR43689">
    <property type="entry name" value="HYDROLASE"/>
    <property type="match status" value="1"/>
</dbReference>
<proteinExistence type="predicted"/>
<feature type="domain" description="AB hydrolase-1" evidence="1">
    <location>
        <begin position="62"/>
        <end position="295"/>
    </location>
</feature>
<dbReference type="InterPro" id="IPR000639">
    <property type="entry name" value="Epox_hydrolase-like"/>
</dbReference>
<dbReference type="Proteomes" id="UP001560019">
    <property type="component" value="Unassembled WGS sequence"/>
</dbReference>
<name>A0ABV3XUJ1_9RHOB</name>
<dbReference type="PRINTS" id="PR00111">
    <property type="entry name" value="ABHYDROLASE"/>
</dbReference>
<protein>
    <submittedName>
        <fullName evidence="2">Pimeloyl-ACP methyl ester carboxylesterase</fullName>
    </submittedName>
</protein>
<sequence>MALHGSRYTRRTVLGMTGAACLSACGPAPTPETPSATPPSGRFLTVRGRRVHYQTEGRGPDVILIHGASGNLRDFTFDLTGRLAPAYRVTAFDRPGLGYSEALSDRGDSPAAQAAQLDAAAGRLGIRRAVVLGHSYGAAVAMAWALNHPARVAGVVTLAGVTMPWPGQLAPWYSMASTGLGSALVSAVATEARARGALARFFAPQPVPAGYADFVGIDLALRPATLRASARQVDSLRPSLVEMSARYPGLDLPVEVVHGTADRTVGIDIHSRPLAARLPRARLTALDGVGHMVHHAAPRATRAAIDRAAARAGLRRGAQSG</sequence>
<accession>A0ABV3XUJ1</accession>
<gene>
    <name evidence="2" type="ORF">Ga0609869_002358</name>
</gene>
<dbReference type="InterPro" id="IPR029058">
    <property type="entry name" value="AB_hydrolase_fold"/>
</dbReference>
<evidence type="ECO:0000259" key="1">
    <source>
        <dbReference type="Pfam" id="PF00561"/>
    </source>
</evidence>
<reference evidence="2 3" key="1">
    <citation type="submission" date="2024-06" db="EMBL/GenBank/DDBJ databases">
        <title>Genome of Rhodovulum iodosum, a marine photoferrotroph.</title>
        <authorList>
            <person name="Bianchini G."/>
            <person name="Nikeleit V."/>
            <person name="Kappler A."/>
            <person name="Bryce C."/>
            <person name="Sanchez-Baracaldo P."/>
        </authorList>
    </citation>
    <scope>NUCLEOTIDE SEQUENCE [LARGE SCALE GENOMIC DNA]</scope>
    <source>
        <strain evidence="2 3">UT/N1</strain>
    </source>
</reference>
<dbReference type="PANTHER" id="PTHR43689:SF8">
    <property type="entry name" value="ALPHA_BETA-HYDROLASES SUPERFAMILY PROTEIN"/>
    <property type="match status" value="1"/>
</dbReference>
<comment type="caution">
    <text evidence="2">The sequence shown here is derived from an EMBL/GenBank/DDBJ whole genome shotgun (WGS) entry which is preliminary data.</text>
</comment>
<keyword evidence="3" id="KW-1185">Reference proteome</keyword>
<organism evidence="2 3">
    <name type="scientific">Rhodovulum iodosum</name>
    <dbReference type="NCBI Taxonomy" id="68291"/>
    <lineage>
        <taxon>Bacteria</taxon>
        <taxon>Pseudomonadati</taxon>
        <taxon>Pseudomonadota</taxon>
        <taxon>Alphaproteobacteria</taxon>
        <taxon>Rhodobacterales</taxon>
        <taxon>Paracoccaceae</taxon>
        <taxon>Rhodovulum</taxon>
    </lineage>
</organism>
<evidence type="ECO:0000313" key="2">
    <source>
        <dbReference type="EMBL" id="MEX5729005.1"/>
    </source>
</evidence>
<dbReference type="InterPro" id="IPR000073">
    <property type="entry name" value="AB_hydrolase_1"/>
</dbReference>
<dbReference type="PRINTS" id="PR00412">
    <property type="entry name" value="EPOXHYDRLASE"/>
</dbReference>
<dbReference type="Pfam" id="PF00561">
    <property type="entry name" value="Abhydrolase_1"/>
    <property type="match status" value="1"/>
</dbReference>
<evidence type="ECO:0000313" key="3">
    <source>
        <dbReference type="Proteomes" id="UP001560019"/>
    </source>
</evidence>
<dbReference type="SUPFAM" id="SSF53474">
    <property type="entry name" value="alpha/beta-Hydrolases"/>
    <property type="match status" value="1"/>
</dbReference>
<dbReference type="EMBL" id="JBEHHI010000002">
    <property type="protein sequence ID" value="MEX5729005.1"/>
    <property type="molecule type" value="Genomic_DNA"/>
</dbReference>
<dbReference type="Gene3D" id="3.40.50.1820">
    <property type="entry name" value="alpha/beta hydrolase"/>
    <property type="match status" value="1"/>
</dbReference>